<proteinExistence type="predicted"/>
<gene>
    <name evidence="1" type="ORF">VSR73_09300</name>
</gene>
<reference evidence="1 2" key="1">
    <citation type="submission" date="2024-01" db="EMBL/GenBank/DDBJ databases">
        <title>The diversity of rhizobia nodulating Mimosa spp. in eleven states of Brazil covering several biomes is determined by host plant, location, and edaphic factors.</title>
        <authorList>
            <person name="Rouws L."/>
            <person name="Barauna A."/>
            <person name="Beukes C."/>
            <person name="De Faria S.M."/>
            <person name="Gross E."/>
            <person name="Dos Reis Junior F.B."/>
            <person name="Simon M."/>
            <person name="Maluk M."/>
            <person name="Odee D.W."/>
            <person name="Kenicer G."/>
            <person name="Young J.P.W."/>
            <person name="Reis V.M."/>
            <person name="Zilli J."/>
            <person name="James E.K."/>
        </authorList>
    </citation>
    <scope>NUCLEOTIDE SEQUENCE [LARGE SCALE GENOMIC DNA]</scope>
    <source>
        <strain evidence="1 2">JPY167</strain>
    </source>
</reference>
<comment type="caution">
    <text evidence="1">The sequence shown here is derived from an EMBL/GenBank/DDBJ whole genome shotgun (WGS) entry which is preliminary data.</text>
</comment>
<dbReference type="EMBL" id="JAYMRV010000002">
    <property type="protein sequence ID" value="MEM5421253.1"/>
    <property type="molecule type" value="Genomic_DNA"/>
</dbReference>
<dbReference type="RefSeq" id="WP_342946573.1">
    <property type="nucleotide sequence ID" value="NZ_JAYMRV010000002.1"/>
</dbReference>
<evidence type="ECO:0000313" key="2">
    <source>
        <dbReference type="Proteomes" id="UP001489897"/>
    </source>
</evidence>
<name>A0ABU9RP22_9BURK</name>
<keyword evidence="2" id="KW-1185">Reference proteome</keyword>
<evidence type="ECO:0000313" key="1">
    <source>
        <dbReference type="EMBL" id="MEM5421253.1"/>
    </source>
</evidence>
<accession>A0ABU9RP22</accession>
<protein>
    <recommendedName>
        <fullName evidence="3">DUF2336 domain-containing protein</fullName>
    </recommendedName>
</protein>
<organism evidence="1 2">
    <name type="scientific">Paraburkholderia ferrariae</name>
    <dbReference type="NCBI Taxonomy" id="386056"/>
    <lineage>
        <taxon>Bacteria</taxon>
        <taxon>Pseudomonadati</taxon>
        <taxon>Pseudomonadota</taxon>
        <taxon>Betaproteobacteria</taxon>
        <taxon>Burkholderiales</taxon>
        <taxon>Burkholderiaceae</taxon>
        <taxon>Paraburkholderia</taxon>
    </lineage>
</organism>
<sequence>MSAPRRAALVLYALDTRDREWLLARLAPAQRTTLQGLLGELEELGVVRDPSLVRELVGHGSVQAGHDPLPEIAAASPRAVAAVLGDEPAGMIELVLAAHEWPWRDALLDGLGRAKREQVESLAAARIGSRKPVARGLRDALLDELAQRLRRAEASAPAVRRRSIWRGLLRLRGTT</sequence>
<dbReference type="Proteomes" id="UP001489897">
    <property type="component" value="Unassembled WGS sequence"/>
</dbReference>
<evidence type="ECO:0008006" key="3">
    <source>
        <dbReference type="Google" id="ProtNLM"/>
    </source>
</evidence>